<evidence type="ECO:0000313" key="3">
    <source>
        <dbReference type="Proteomes" id="UP000317638"/>
    </source>
</evidence>
<dbReference type="InterPro" id="IPR050490">
    <property type="entry name" value="Bact_solute-bd_prot1"/>
</dbReference>
<dbReference type="SUPFAM" id="SSF53850">
    <property type="entry name" value="Periplasmic binding protein-like II"/>
    <property type="match status" value="1"/>
</dbReference>
<proteinExistence type="predicted"/>
<dbReference type="InterPro" id="IPR006059">
    <property type="entry name" value="SBP"/>
</dbReference>
<dbReference type="PANTHER" id="PTHR43649:SF12">
    <property type="entry name" value="DIACETYLCHITOBIOSE BINDING PROTEIN DASA"/>
    <property type="match status" value="1"/>
</dbReference>
<gene>
    <name evidence="2" type="ORF">FOJ82_15190</name>
</gene>
<dbReference type="PROSITE" id="PS51257">
    <property type="entry name" value="PROKAR_LIPOPROTEIN"/>
    <property type="match status" value="1"/>
</dbReference>
<dbReference type="PANTHER" id="PTHR43649">
    <property type="entry name" value="ARABINOSE-BINDING PROTEIN-RELATED"/>
    <property type="match status" value="1"/>
</dbReference>
<protein>
    <submittedName>
        <fullName evidence="2">Sugar ABC transporter substrate-binding protein</fullName>
    </submittedName>
</protein>
<keyword evidence="3" id="KW-1185">Reference proteome</keyword>
<comment type="caution">
    <text evidence="2">The sequence shown here is derived from an EMBL/GenBank/DDBJ whole genome shotgun (WGS) entry which is preliminary data.</text>
</comment>
<accession>A0A553JW85</accession>
<reference evidence="2 3" key="1">
    <citation type="submission" date="2019-07" db="EMBL/GenBank/DDBJ databases">
        <authorList>
            <person name="Zhou L.-Y."/>
        </authorList>
    </citation>
    <scope>NUCLEOTIDE SEQUENCE [LARGE SCALE GENOMIC DNA]</scope>
    <source>
        <strain evidence="2 3">YIM 101269</strain>
    </source>
</reference>
<dbReference type="CDD" id="cd13585">
    <property type="entry name" value="PBP2_TMBP_like"/>
    <property type="match status" value="1"/>
</dbReference>
<keyword evidence="1" id="KW-0732">Signal</keyword>
<evidence type="ECO:0000256" key="1">
    <source>
        <dbReference type="SAM" id="SignalP"/>
    </source>
</evidence>
<dbReference type="Gene3D" id="3.40.190.10">
    <property type="entry name" value="Periplasmic binding protein-like II"/>
    <property type="match status" value="1"/>
</dbReference>
<organism evidence="2 3">
    <name type="scientific">Tessaracoccus rhinocerotis</name>
    <dbReference type="NCBI Taxonomy" id="1689449"/>
    <lineage>
        <taxon>Bacteria</taxon>
        <taxon>Bacillati</taxon>
        <taxon>Actinomycetota</taxon>
        <taxon>Actinomycetes</taxon>
        <taxon>Propionibacteriales</taxon>
        <taxon>Propionibacteriaceae</taxon>
        <taxon>Tessaracoccus</taxon>
    </lineage>
</organism>
<feature type="chain" id="PRO_5039122910" evidence="1">
    <location>
        <begin position="21"/>
        <end position="426"/>
    </location>
</feature>
<dbReference type="OrthoDB" id="8478044at2"/>
<dbReference type="RefSeq" id="WP_143939345.1">
    <property type="nucleotide sequence ID" value="NZ_VKKG01000007.1"/>
</dbReference>
<dbReference type="Pfam" id="PF01547">
    <property type="entry name" value="SBP_bac_1"/>
    <property type="match status" value="1"/>
</dbReference>
<dbReference type="Proteomes" id="UP000317638">
    <property type="component" value="Unassembled WGS sequence"/>
</dbReference>
<feature type="signal peptide" evidence="1">
    <location>
        <begin position="1"/>
        <end position="20"/>
    </location>
</feature>
<dbReference type="AlphaFoldDB" id="A0A553JW85"/>
<dbReference type="EMBL" id="VKKG01000007">
    <property type="protein sequence ID" value="TRY16731.1"/>
    <property type="molecule type" value="Genomic_DNA"/>
</dbReference>
<name>A0A553JW85_9ACTN</name>
<evidence type="ECO:0000313" key="2">
    <source>
        <dbReference type="EMBL" id="TRY16731.1"/>
    </source>
</evidence>
<sequence>MKRRSFLAGALGGTAGLALTACGNGEAVDGDGDGPGDSAGGPVEITYWLWQDDATDSTWTDLAESFNSAQSDVKVTLETIPLDQYQNKITTAAMNNTGPDAARCKDWWIGQFAPAGATADLTPFVDGWEARDDVVEGLWKTGRLPGEESIYMLPHQYTTLYMYYRKDYFAEVGLEAPKTQDEFLAAAEALTGTDRYGFDVRGGGGGQDQWLAWMYAGGANLVDDAGEIVLNDATGVEVNEKYLSIVTDLEAAPPGSITAAFADVKTNFASGLTAMMIHHPGSLAEMTEVYGDDLGVIPIPGTGSGPSRTLGAMSGNIIMAQSEKQEAAWKWISWLSETEQMATMSTSPQGQLPVLSSVMEMDEFTSDPNLKVAVDAIPDAVTWPGLPGVATLAGKEWNPTIQQGFQGELTSQEVVDKMAAVLASDA</sequence>